<reference evidence="1 2" key="1">
    <citation type="journal article" date="2019" name="Int. J. Syst. Evol. Microbiol.">
        <title>The Global Catalogue of Microorganisms (GCM) 10K type strain sequencing project: providing services to taxonomists for standard genome sequencing and annotation.</title>
        <authorList>
            <consortium name="The Broad Institute Genomics Platform"/>
            <consortium name="The Broad Institute Genome Sequencing Center for Infectious Disease"/>
            <person name="Wu L."/>
            <person name="Ma J."/>
        </authorList>
    </citation>
    <scope>NUCLEOTIDE SEQUENCE [LARGE SCALE GENOMIC DNA]</scope>
    <source>
        <strain evidence="1 2">JCM 5067</strain>
    </source>
</reference>
<keyword evidence="2" id="KW-1185">Reference proteome</keyword>
<accession>A0ABN1GH06</accession>
<comment type="caution">
    <text evidence="1">The sequence shown here is derived from an EMBL/GenBank/DDBJ whole genome shotgun (WGS) entry which is preliminary data.</text>
</comment>
<dbReference type="Proteomes" id="UP001500668">
    <property type="component" value="Unassembled WGS sequence"/>
</dbReference>
<evidence type="ECO:0000313" key="1">
    <source>
        <dbReference type="EMBL" id="GAA0611352.1"/>
    </source>
</evidence>
<gene>
    <name evidence="1" type="ORF">GCM10010394_46450</name>
</gene>
<evidence type="ECO:0000313" key="2">
    <source>
        <dbReference type="Proteomes" id="UP001500668"/>
    </source>
</evidence>
<proteinExistence type="predicted"/>
<organism evidence="1 2">
    <name type="scientific">Streptomyces crystallinus</name>
    <dbReference type="NCBI Taxonomy" id="68191"/>
    <lineage>
        <taxon>Bacteria</taxon>
        <taxon>Bacillati</taxon>
        <taxon>Actinomycetota</taxon>
        <taxon>Actinomycetes</taxon>
        <taxon>Kitasatosporales</taxon>
        <taxon>Streptomycetaceae</taxon>
        <taxon>Streptomyces</taxon>
    </lineage>
</organism>
<sequence length="88" mass="9909">MTLQVIRSAERRCSGGPEAYVIALYTQSRSDLRAIGAGGFACRRRRERRSRDAEAVCGRVRVAIQQVRCPCRVRDDDSSLCWIPDPLV</sequence>
<name>A0ABN1GH06_9ACTN</name>
<protein>
    <submittedName>
        <fullName evidence="1">Uncharacterized protein</fullName>
    </submittedName>
</protein>
<dbReference type="EMBL" id="BAAACA010000034">
    <property type="protein sequence ID" value="GAA0611352.1"/>
    <property type="molecule type" value="Genomic_DNA"/>
</dbReference>